<gene>
    <name evidence="6" type="ORF">NRP21_24125</name>
</gene>
<evidence type="ECO:0000256" key="2">
    <source>
        <dbReference type="ARBA" id="ARBA00022989"/>
    </source>
</evidence>
<accession>A0ABT1XDU4</accession>
<sequence length="407" mass="41195">MPLWASALVATLFVQTVSSFASLAIPLLGPPLMARAGLAPESIGLVSALTSAGICWCLACGGPMLSHHGPVRTLQIGLACLALGLFALSQPLGLLGLFGALAVGFGTGHNTPAGSQILVRAAPPRHRTLIFSIKQAGVPLGGALAGLLVAPMVLAQGLSAALWTIIGVVLLTILLVQPFRQRLDGDRGAGQQGWARALLSPAALARSVRVLRAHPTLPLLTALGVSFSVLQSCLMAFTATYAITRHGASLAEAGRIVAVMQLSSMVGRIALGWLADRTGHALRHLALQAVASALAVALLVAGGDRGPLALYGCAALVGFTAIGWNGVHMAELARVAPQSQVSNVTSAASLFGFGGSICGPLAFTLLVNWSGSYGLAFIVMAVQLAGFGLVSAAVLGRGTGKGGGSHS</sequence>
<proteinExistence type="predicted"/>
<evidence type="ECO:0000256" key="4">
    <source>
        <dbReference type="SAM" id="Phobius"/>
    </source>
</evidence>
<feature type="transmembrane region" description="Helical" evidence="4">
    <location>
        <begin position="219"/>
        <end position="244"/>
    </location>
</feature>
<feature type="transmembrane region" description="Helical" evidence="4">
    <location>
        <begin position="348"/>
        <end position="367"/>
    </location>
</feature>
<feature type="transmembrane region" description="Helical" evidence="4">
    <location>
        <begin position="43"/>
        <end position="66"/>
    </location>
</feature>
<evidence type="ECO:0000313" key="6">
    <source>
        <dbReference type="EMBL" id="MCR0985144.1"/>
    </source>
</evidence>
<feature type="transmembrane region" description="Helical" evidence="4">
    <location>
        <begin position="282"/>
        <end position="302"/>
    </location>
</feature>
<dbReference type="InterPro" id="IPR036259">
    <property type="entry name" value="MFS_trans_sf"/>
</dbReference>
<feature type="transmembrane region" description="Helical" evidence="4">
    <location>
        <begin position="256"/>
        <end position="275"/>
    </location>
</feature>
<dbReference type="PANTHER" id="PTHR23527:SF1">
    <property type="entry name" value="BLL3282 PROTEIN"/>
    <property type="match status" value="1"/>
</dbReference>
<feature type="transmembrane region" description="Helical" evidence="4">
    <location>
        <begin position="373"/>
        <end position="395"/>
    </location>
</feature>
<name>A0ABT1XDU4_9PROT</name>
<dbReference type="Proteomes" id="UP001524642">
    <property type="component" value="Unassembled WGS sequence"/>
</dbReference>
<dbReference type="EMBL" id="JANJOU010000029">
    <property type="protein sequence ID" value="MCR0985144.1"/>
    <property type="molecule type" value="Genomic_DNA"/>
</dbReference>
<dbReference type="PROSITE" id="PS50850">
    <property type="entry name" value="MFS"/>
    <property type="match status" value="1"/>
</dbReference>
<dbReference type="InterPro" id="IPR011701">
    <property type="entry name" value="MFS"/>
</dbReference>
<keyword evidence="3 4" id="KW-0472">Membrane</keyword>
<dbReference type="InterPro" id="IPR052952">
    <property type="entry name" value="MFS-Transporter"/>
</dbReference>
<dbReference type="Pfam" id="PF07690">
    <property type="entry name" value="MFS_1"/>
    <property type="match status" value="1"/>
</dbReference>
<protein>
    <submittedName>
        <fullName evidence="6">MFS transporter</fullName>
    </submittedName>
</protein>
<keyword evidence="7" id="KW-1185">Reference proteome</keyword>
<evidence type="ECO:0000259" key="5">
    <source>
        <dbReference type="PROSITE" id="PS50850"/>
    </source>
</evidence>
<feature type="transmembrane region" description="Helical" evidence="4">
    <location>
        <begin position="153"/>
        <end position="176"/>
    </location>
</feature>
<keyword evidence="2 4" id="KW-1133">Transmembrane helix</keyword>
<keyword evidence="1 4" id="KW-0812">Transmembrane</keyword>
<dbReference type="RefSeq" id="WP_257718796.1">
    <property type="nucleotide sequence ID" value="NZ_JANJOU010000029.1"/>
</dbReference>
<dbReference type="InterPro" id="IPR020846">
    <property type="entry name" value="MFS_dom"/>
</dbReference>
<dbReference type="SUPFAM" id="SSF103473">
    <property type="entry name" value="MFS general substrate transporter"/>
    <property type="match status" value="1"/>
</dbReference>
<organism evidence="6 7">
    <name type="scientific">Roseomonas populi</name>
    <dbReference type="NCBI Taxonomy" id="3121582"/>
    <lineage>
        <taxon>Bacteria</taxon>
        <taxon>Pseudomonadati</taxon>
        <taxon>Pseudomonadota</taxon>
        <taxon>Alphaproteobacteria</taxon>
        <taxon>Acetobacterales</taxon>
        <taxon>Roseomonadaceae</taxon>
        <taxon>Roseomonas</taxon>
    </lineage>
</organism>
<dbReference type="PANTHER" id="PTHR23527">
    <property type="entry name" value="BLL3282 PROTEIN"/>
    <property type="match status" value="1"/>
</dbReference>
<feature type="domain" description="Major facilitator superfamily (MFS) profile" evidence="5">
    <location>
        <begin position="7"/>
        <end position="399"/>
    </location>
</feature>
<dbReference type="Gene3D" id="1.20.1250.20">
    <property type="entry name" value="MFS general substrate transporter like domains"/>
    <property type="match status" value="2"/>
</dbReference>
<reference evidence="6 7" key="1">
    <citation type="submission" date="2022-06" db="EMBL/GenBank/DDBJ databases">
        <title>Roseomonas CN29.</title>
        <authorList>
            <person name="Cheng Y."/>
            <person name="He X."/>
        </authorList>
    </citation>
    <scope>NUCLEOTIDE SEQUENCE [LARGE SCALE GENOMIC DNA]</scope>
    <source>
        <strain evidence="6 7">CN29</strain>
    </source>
</reference>
<evidence type="ECO:0000256" key="3">
    <source>
        <dbReference type="ARBA" id="ARBA00023136"/>
    </source>
</evidence>
<feature type="transmembrane region" description="Helical" evidence="4">
    <location>
        <begin position="78"/>
        <end position="105"/>
    </location>
</feature>
<evidence type="ECO:0000313" key="7">
    <source>
        <dbReference type="Proteomes" id="UP001524642"/>
    </source>
</evidence>
<evidence type="ECO:0000256" key="1">
    <source>
        <dbReference type="ARBA" id="ARBA00022692"/>
    </source>
</evidence>
<feature type="transmembrane region" description="Helical" evidence="4">
    <location>
        <begin position="308"/>
        <end position="327"/>
    </location>
</feature>
<comment type="caution">
    <text evidence="6">The sequence shown here is derived from an EMBL/GenBank/DDBJ whole genome shotgun (WGS) entry which is preliminary data.</text>
</comment>